<dbReference type="InterPro" id="IPR002734">
    <property type="entry name" value="RibDG_C"/>
</dbReference>
<organism evidence="2 3">
    <name type="scientific">Phytohabitans aurantiacus</name>
    <dbReference type="NCBI Taxonomy" id="3016789"/>
    <lineage>
        <taxon>Bacteria</taxon>
        <taxon>Bacillati</taxon>
        <taxon>Actinomycetota</taxon>
        <taxon>Actinomycetes</taxon>
        <taxon>Micromonosporales</taxon>
        <taxon>Micromonosporaceae</taxon>
    </lineage>
</organism>
<keyword evidence="3" id="KW-1185">Reference proteome</keyword>
<dbReference type="EMBL" id="BSDI01000007">
    <property type="protein sequence ID" value="GLH96388.1"/>
    <property type="molecule type" value="Genomic_DNA"/>
</dbReference>
<protein>
    <submittedName>
        <fullName evidence="2">Deaminase reductase</fullName>
    </submittedName>
</protein>
<reference evidence="2" key="1">
    <citation type="submission" date="2022-12" db="EMBL/GenBank/DDBJ databases">
        <title>New Phytohabitans aurantiacus sp. RD004123 nov., an actinomycete isolated from soil.</title>
        <authorList>
            <person name="Triningsih D.W."/>
            <person name="Harunari E."/>
            <person name="Igarashi Y."/>
        </authorList>
    </citation>
    <scope>NUCLEOTIDE SEQUENCE</scope>
    <source>
        <strain evidence="2">RD004123</strain>
    </source>
</reference>
<evidence type="ECO:0000313" key="2">
    <source>
        <dbReference type="EMBL" id="GLH96388.1"/>
    </source>
</evidence>
<evidence type="ECO:0000313" key="3">
    <source>
        <dbReference type="Proteomes" id="UP001144280"/>
    </source>
</evidence>
<evidence type="ECO:0000259" key="1">
    <source>
        <dbReference type="Pfam" id="PF01872"/>
    </source>
</evidence>
<dbReference type="Proteomes" id="UP001144280">
    <property type="component" value="Unassembled WGS sequence"/>
</dbReference>
<gene>
    <name evidence="2" type="ORF">Pa4123_16620</name>
</gene>
<dbReference type="Gene3D" id="3.40.430.10">
    <property type="entry name" value="Dihydrofolate Reductase, subunit A"/>
    <property type="match status" value="1"/>
</dbReference>
<dbReference type="Pfam" id="PF01872">
    <property type="entry name" value="RibD_C"/>
    <property type="match status" value="1"/>
</dbReference>
<accession>A0ABQ5QPA6</accession>
<dbReference type="InterPro" id="IPR024072">
    <property type="entry name" value="DHFR-like_dom_sf"/>
</dbReference>
<name>A0ABQ5QPA6_9ACTN</name>
<feature type="domain" description="Bacterial bifunctional deaminase-reductase C-terminal" evidence="1">
    <location>
        <begin position="11"/>
        <end position="186"/>
    </location>
</feature>
<proteinExistence type="predicted"/>
<sequence>MKGTDMTATYTWDVFSTLDGYGSYAEPGDWGGYWSKQGPELLAHRAAIFDTEQRMVFGATTFRENAQIMSAGIDPHTLDEWNVRTMRMPATVISSTLRDTLGWPDAKIVSGDAVDIVARLKQESDVPLRSQASLSLNWALMAAGLVDRLQVTIFPVISGQTGTSPILRGAGDFDLELLESRTLDGRTQELVYRPTPR</sequence>
<dbReference type="SUPFAM" id="SSF53597">
    <property type="entry name" value="Dihydrofolate reductase-like"/>
    <property type="match status" value="1"/>
</dbReference>
<comment type="caution">
    <text evidence="2">The sequence shown here is derived from an EMBL/GenBank/DDBJ whole genome shotgun (WGS) entry which is preliminary data.</text>
</comment>